<sequence>MKEGINVISVYSTPEKDDLVLLFKAKIKGQVDWQPDDEIQQISFFEKNNLPTQIHPRNIKRINDAYENKTSNLCIFE</sequence>
<proteinExistence type="predicted"/>
<dbReference type="Proteomes" id="UP001058074">
    <property type="component" value="Unassembled WGS sequence"/>
</dbReference>
<reference evidence="1" key="1">
    <citation type="journal article" date="2025" name="Int. J. Syst. Evol. Microbiol.">
        <title>Inconstantimicrobium mannanitabidum sp. nov., a novel member of the family Clostridiaceae isolated from anoxic soil under the treatment of reductive soil disinfestation.</title>
        <authorList>
            <person name="Ueki A."/>
            <person name="Tonouchi A."/>
            <person name="Honma S."/>
            <person name="Kaku N."/>
            <person name="Ueki K."/>
        </authorList>
    </citation>
    <scope>NUCLEOTIDE SEQUENCE</scope>
    <source>
        <strain evidence="1">TW13</strain>
    </source>
</reference>
<dbReference type="EMBL" id="BROD01000001">
    <property type="protein sequence ID" value="GKX66424.1"/>
    <property type="molecule type" value="Genomic_DNA"/>
</dbReference>
<gene>
    <name evidence="1" type="ORF">rsdtw13_16820</name>
</gene>
<evidence type="ECO:0000313" key="1">
    <source>
        <dbReference type="EMBL" id="GKX66424.1"/>
    </source>
</evidence>
<evidence type="ECO:0000313" key="2">
    <source>
        <dbReference type="Proteomes" id="UP001058074"/>
    </source>
</evidence>
<accession>A0ACB5RBJ5</accession>
<comment type="caution">
    <text evidence="1">The sequence shown here is derived from an EMBL/GenBank/DDBJ whole genome shotgun (WGS) entry which is preliminary data.</text>
</comment>
<name>A0ACB5RBJ5_9CLOT</name>
<organism evidence="1 2">
    <name type="scientific">Inconstantimicrobium mannanitabidum</name>
    <dbReference type="NCBI Taxonomy" id="1604901"/>
    <lineage>
        <taxon>Bacteria</taxon>
        <taxon>Bacillati</taxon>
        <taxon>Bacillota</taxon>
        <taxon>Clostridia</taxon>
        <taxon>Eubacteriales</taxon>
        <taxon>Clostridiaceae</taxon>
        <taxon>Inconstantimicrobium</taxon>
    </lineage>
</organism>
<keyword evidence="2" id="KW-1185">Reference proteome</keyword>
<protein>
    <submittedName>
        <fullName evidence="1">Uncharacterized protein</fullName>
    </submittedName>
</protein>